<dbReference type="PANTHER" id="PTHR33540">
    <property type="entry name" value="TRNA THREONYLCARBAMOYLADENOSINE BIOSYNTHESIS PROTEIN TSAE"/>
    <property type="match status" value="1"/>
</dbReference>
<dbReference type="GO" id="GO:0002949">
    <property type="term" value="P:tRNA threonylcarbamoyladenosine modification"/>
    <property type="evidence" value="ECO:0007669"/>
    <property type="project" value="InterPro"/>
</dbReference>
<dbReference type="NCBIfam" id="TIGR00150">
    <property type="entry name" value="T6A_YjeE"/>
    <property type="match status" value="1"/>
</dbReference>
<dbReference type="InterPro" id="IPR003442">
    <property type="entry name" value="T6A_TsaE"/>
</dbReference>
<dbReference type="AlphaFoldDB" id="A0A1H3HM70"/>
<dbReference type="Pfam" id="PF02367">
    <property type="entry name" value="TsaE"/>
    <property type="match status" value="1"/>
</dbReference>
<keyword evidence="9" id="KW-0460">Magnesium</keyword>
<sequence length="163" mass="17569">MTELTAPLTFPLATAEAQLAFGENLASLLLPPLCIALTGDLGTGKTTLTRGILRGLGYAGPVRSPTYTLVESYVLPTLELHHFDLYRLGDPDELEYLGLRDLLGATTIWIIEWPERGSGWLPPPDLRIALTHQGTGRHLTLTALTAVGATLLANIVIADDPLF</sequence>
<proteinExistence type="inferred from homology"/>
<dbReference type="EMBL" id="FNOW01000034">
    <property type="protein sequence ID" value="SDY15769.1"/>
    <property type="molecule type" value="Genomic_DNA"/>
</dbReference>
<evidence type="ECO:0000256" key="9">
    <source>
        <dbReference type="ARBA" id="ARBA00022842"/>
    </source>
</evidence>
<keyword evidence="5" id="KW-0819">tRNA processing</keyword>
<reference evidence="12" key="1">
    <citation type="submission" date="2016-10" db="EMBL/GenBank/DDBJ databases">
        <authorList>
            <person name="Varghese N."/>
            <person name="Submissions S."/>
        </authorList>
    </citation>
    <scope>NUCLEOTIDE SEQUENCE [LARGE SCALE GENOMIC DNA]</scope>
    <source>
        <strain evidence="12">DSM 173</strain>
    </source>
</reference>
<evidence type="ECO:0000256" key="2">
    <source>
        <dbReference type="ARBA" id="ARBA00007599"/>
    </source>
</evidence>
<comment type="similarity">
    <text evidence="2">Belongs to the TsaE family.</text>
</comment>
<dbReference type="GO" id="GO:0005524">
    <property type="term" value="F:ATP binding"/>
    <property type="evidence" value="ECO:0007669"/>
    <property type="project" value="UniProtKB-KW"/>
</dbReference>
<dbReference type="GO" id="GO:0005737">
    <property type="term" value="C:cytoplasm"/>
    <property type="evidence" value="ECO:0007669"/>
    <property type="project" value="UniProtKB-SubCell"/>
</dbReference>
<dbReference type="InterPro" id="IPR027417">
    <property type="entry name" value="P-loop_NTPase"/>
</dbReference>
<gene>
    <name evidence="11" type="ORF">SAMN05421644_1346</name>
</gene>
<keyword evidence="12" id="KW-1185">Reference proteome</keyword>
<dbReference type="STRING" id="61595.SAMN05421644_1346"/>
<organism evidence="11 12">
    <name type="scientific">Allochromatium warmingii</name>
    <name type="common">Chromatium warmingii</name>
    <dbReference type="NCBI Taxonomy" id="61595"/>
    <lineage>
        <taxon>Bacteria</taxon>
        <taxon>Pseudomonadati</taxon>
        <taxon>Pseudomonadota</taxon>
        <taxon>Gammaproteobacteria</taxon>
        <taxon>Chromatiales</taxon>
        <taxon>Chromatiaceae</taxon>
        <taxon>Allochromatium</taxon>
    </lineage>
</organism>
<evidence type="ECO:0000256" key="1">
    <source>
        <dbReference type="ARBA" id="ARBA00004496"/>
    </source>
</evidence>
<dbReference type="Gene3D" id="3.40.50.300">
    <property type="entry name" value="P-loop containing nucleotide triphosphate hydrolases"/>
    <property type="match status" value="1"/>
</dbReference>
<evidence type="ECO:0000256" key="10">
    <source>
        <dbReference type="ARBA" id="ARBA00032441"/>
    </source>
</evidence>
<keyword evidence="8" id="KW-0067">ATP-binding</keyword>
<dbReference type="Proteomes" id="UP000198672">
    <property type="component" value="Unassembled WGS sequence"/>
</dbReference>
<name>A0A1H3HM70_ALLWA</name>
<protein>
    <recommendedName>
        <fullName evidence="3">tRNA threonylcarbamoyladenosine biosynthesis protein TsaE</fullName>
    </recommendedName>
    <alternativeName>
        <fullName evidence="10">t(6)A37 threonylcarbamoyladenosine biosynthesis protein TsaE</fullName>
    </alternativeName>
</protein>
<evidence type="ECO:0000256" key="6">
    <source>
        <dbReference type="ARBA" id="ARBA00022723"/>
    </source>
</evidence>
<dbReference type="SUPFAM" id="SSF52540">
    <property type="entry name" value="P-loop containing nucleoside triphosphate hydrolases"/>
    <property type="match status" value="1"/>
</dbReference>
<evidence type="ECO:0000256" key="5">
    <source>
        <dbReference type="ARBA" id="ARBA00022694"/>
    </source>
</evidence>
<keyword evidence="7" id="KW-0547">Nucleotide-binding</keyword>
<dbReference type="RefSeq" id="WP_425425902.1">
    <property type="nucleotide sequence ID" value="NZ_FNOW01000034.1"/>
</dbReference>
<evidence type="ECO:0000256" key="4">
    <source>
        <dbReference type="ARBA" id="ARBA00022490"/>
    </source>
</evidence>
<dbReference type="GO" id="GO:0046872">
    <property type="term" value="F:metal ion binding"/>
    <property type="evidence" value="ECO:0007669"/>
    <property type="project" value="UniProtKB-KW"/>
</dbReference>
<evidence type="ECO:0000256" key="3">
    <source>
        <dbReference type="ARBA" id="ARBA00019010"/>
    </source>
</evidence>
<dbReference type="PANTHER" id="PTHR33540:SF2">
    <property type="entry name" value="TRNA THREONYLCARBAMOYLADENOSINE BIOSYNTHESIS PROTEIN TSAE"/>
    <property type="match status" value="1"/>
</dbReference>
<comment type="subcellular location">
    <subcellularLocation>
        <location evidence="1">Cytoplasm</location>
    </subcellularLocation>
</comment>
<accession>A0A1H3HM70</accession>
<keyword evidence="4" id="KW-0963">Cytoplasm</keyword>
<evidence type="ECO:0000313" key="12">
    <source>
        <dbReference type="Proteomes" id="UP000198672"/>
    </source>
</evidence>
<evidence type="ECO:0000256" key="8">
    <source>
        <dbReference type="ARBA" id="ARBA00022840"/>
    </source>
</evidence>
<keyword evidence="6" id="KW-0479">Metal-binding</keyword>
<evidence type="ECO:0000256" key="7">
    <source>
        <dbReference type="ARBA" id="ARBA00022741"/>
    </source>
</evidence>
<evidence type="ECO:0000313" key="11">
    <source>
        <dbReference type="EMBL" id="SDY15769.1"/>
    </source>
</evidence>